<evidence type="ECO:0000259" key="4">
    <source>
        <dbReference type="PROSITE" id="PS50048"/>
    </source>
</evidence>
<dbReference type="PANTHER" id="PTHR47659">
    <property type="entry name" value="ZN(II)2CYS6 TRANSCRIPTION FACTOR (EUROFUNG)-RELATED"/>
    <property type="match status" value="1"/>
</dbReference>
<name>A0ABP9YK69_9FUNG</name>
<keyword evidence="2" id="KW-0539">Nucleus</keyword>
<evidence type="ECO:0000313" key="5">
    <source>
        <dbReference type="EMBL" id="GAA5807247.1"/>
    </source>
</evidence>
<dbReference type="Proteomes" id="UP001473302">
    <property type="component" value="Unassembled WGS sequence"/>
</dbReference>
<dbReference type="PROSITE" id="PS50048">
    <property type="entry name" value="ZN2_CY6_FUNGAL_2"/>
    <property type="match status" value="1"/>
</dbReference>
<dbReference type="EMBL" id="BAABUK010000002">
    <property type="protein sequence ID" value="GAA5807247.1"/>
    <property type="molecule type" value="Genomic_DNA"/>
</dbReference>
<feature type="domain" description="Zn(2)-C6 fungal-type" evidence="4">
    <location>
        <begin position="190"/>
        <end position="221"/>
    </location>
</feature>
<reference evidence="5 6" key="1">
    <citation type="submission" date="2024-04" db="EMBL/GenBank/DDBJ databases">
        <title>genome sequences of Mucor flavus KT1a and Helicostylum pulchrum KT1b strains isolated from the surface of a dry-aged beef.</title>
        <authorList>
            <person name="Toyotome T."/>
            <person name="Hosono M."/>
            <person name="Torimaru M."/>
            <person name="Fukuda K."/>
            <person name="Mikami N."/>
        </authorList>
    </citation>
    <scope>NUCLEOTIDE SEQUENCE [LARGE SCALE GENOMIC DNA]</scope>
    <source>
        <strain evidence="5 6">KT1a</strain>
    </source>
</reference>
<dbReference type="SMART" id="SM00066">
    <property type="entry name" value="GAL4"/>
    <property type="match status" value="1"/>
</dbReference>
<evidence type="ECO:0000256" key="1">
    <source>
        <dbReference type="ARBA" id="ARBA00022723"/>
    </source>
</evidence>
<keyword evidence="6" id="KW-1185">Reference proteome</keyword>
<sequence length="245" mass="27693">MYEPHQDTSSEKHTFPEPNTYDYASQLMFDANAFATMSNQVDLNPAYLDFFQHGGDPYEMFRYQTAMQQSHDYASSCSSSNTPPTSYNQQIQPQTYTQQQQQQQQQQQLQQQQTYPMMAFHSIHGEGISLEQANNYPIPYDQQAYLFNHNQPMPTLSTSSSSSSSLSSTTAAGYNNSSDNRGAQVYVRKACVSCKQSHVACDVQRPCARCVRLNKADTCVDAERKKRGRPCGSSKKKKESMASYL</sequence>
<dbReference type="InterPro" id="IPR036864">
    <property type="entry name" value="Zn2-C6_fun-type_DNA-bd_sf"/>
</dbReference>
<evidence type="ECO:0000256" key="3">
    <source>
        <dbReference type="SAM" id="MobiDB-lite"/>
    </source>
</evidence>
<dbReference type="Pfam" id="PF00172">
    <property type="entry name" value="Zn_clus"/>
    <property type="match status" value="1"/>
</dbReference>
<comment type="caution">
    <text evidence="5">The sequence shown here is derived from an EMBL/GenBank/DDBJ whole genome shotgun (WGS) entry which is preliminary data.</text>
</comment>
<dbReference type="PROSITE" id="PS00463">
    <property type="entry name" value="ZN2_CY6_FUNGAL_1"/>
    <property type="match status" value="1"/>
</dbReference>
<feature type="compositionally biased region" description="Basic residues" evidence="3">
    <location>
        <begin position="225"/>
        <end position="238"/>
    </location>
</feature>
<evidence type="ECO:0000256" key="2">
    <source>
        <dbReference type="ARBA" id="ARBA00023242"/>
    </source>
</evidence>
<dbReference type="PANTHER" id="PTHR47659:SF7">
    <property type="entry name" value="FUNGAL TRANSCRIPTIONAL REGULATORY PROTEIN, N-TERMINAL DOMAIN-CONTAINING PROTEIN"/>
    <property type="match status" value="1"/>
</dbReference>
<feature type="compositionally biased region" description="Low complexity" evidence="3">
    <location>
        <begin position="75"/>
        <end position="110"/>
    </location>
</feature>
<dbReference type="SUPFAM" id="SSF57701">
    <property type="entry name" value="Zn2/Cys6 DNA-binding domain"/>
    <property type="match status" value="1"/>
</dbReference>
<proteinExistence type="predicted"/>
<evidence type="ECO:0000313" key="6">
    <source>
        <dbReference type="Proteomes" id="UP001473302"/>
    </source>
</evidence>
<feature type="region of interest" description="Disordered" evidence="3">
    <location>
        <begin position="151"/>
        <end position="179"/>
    </location>
</feature>
<dbReference type="InterPro" id="IPR001138">
    <property type="entry name" value="Zn2Cys6_DnaBD"/>
</dbReference>
<dbReference type="Gene3D" id="4.10.240.10">
    <property type="entry name" value="Zn(2)-C6 fungal-type DNA-binding domain"/>
    <property type="match status" value="1"/>
</dbReference>
<organism evidence="5 6">
    <name type="scientific">Mucor flavus</name>
    <dbReference type="NCBI Taxonomy" id="439312"/>
    <lineage>
        <taxon>Eukaryota</taxon>
        <taxon>Fungi</taxon>
        <taxon>Fungi incertae sedis</taxon>
        <taxon>Mucoromycota</taxon>
        <taxon>Mucoromycotina</taxon>
        <taxon>Mucoromycetes</taxon>
        <taxon>Mucorales</taxon>
        <taxon>Mucorineae</taxon>
        <taxon>Mucoraceae</taxon>
        <taxon>Mucor</taxon>
    </lineage>
</organism>
<feature type="region of interest" description="Disordered" evidence="3">
    <location>
        <begin position="222"/>
        <end position="245"/>
    </location>
</feature>
<protein>
    <recommendedName>
        <fullName evidence="4">Zn(2)-C6 fungal-type domain-containing protein</fullName>
    </recommendedName>
</protein>
<gene>
    <name evidence="5" type="ORF">MFLAVUS_000603</name>
</gene>
<dbReference type="InterPro" id="IPR050335">
    <property type="entry name" value="ERT1_acuK_gluconeogen_tf"/>
</dbReference>
<keyword evidence="1" id="KW-0479">Metal-binding</keyword>
<feature type="region of interest" description="Disordered" evidence="3">
    <location>
        <begin position="72"/>
        <end position="110"/>
    </location>
</feature>
<feature type="compositionally biased region" description="Low complexity" evidence="3">
    <location>
        <begin position="155"/>
        <end position="170"/>
    </location>
</feature>
<accession>A0ABP9YK69</accession>
<dbReference type="CDD" id="cd00067">
    <property type="entry name" value="GAL4"/>
    <property type="match status" value="1"/>
</dbReference>